<reference evidence="3" key="2">
    <citation type="journal article" date="2021" name="PeerJ">
        <title>Extensive microbial diversity within the chicken gut microbiome revealed by metagenomics and culture.</title>
        <authorList>
            <person name="Gilroy R."/>
            <person name="Ravi A."/>
            <person name="Getino M."/>
            <person name="Pursley I."/>
            <person name="Horton D.L."/>
            <person name="Alikhan N.F."/>
            <person name="Baker D."/>
            <person name="Gharbi K."/>
            <person name="Hall N."/>
            <person name="Watson M."/>
            <person name="Adriaenssens E.M."/>
            <person name="Foster-Nyarko E."/>
            <person name="Jarju S."/>
            <person name="Secka A."/>
            <person name="Antonio M."/>
            <person name="Oren A."/>
            <person name="Chaudhuri R.R."/>
            <person name="La Ragione R."/>
            <person name="Hildebrand F."/>
            <person name="Pallen M.J."/>
        </authorList>
    </citation>
    <scope>NUCLEOTIDE SEQUENCE</scope>
    <source>
        <strain evidence="3">B1-20833</strain>
    </source>
</reference>
<proteinExistence type="predicted"/>
<evidence type="ECO:0000313" key="3">
    <source>
        <dbReference type="EMBL" id="MBO8452750.1"/>
    </source>
</evidence>
<dbReference type="SUPFAM" id="SSF48208">
    <property type="entry name" value="Six-hairpin glycosidases"/>
    <property type="match status" value="1"/>
</dbReference>
<dbReference type="GO" id="GO:0005975">
    <property type="term" value="P:carbohydrate metabolic process"/>
    <property type="evidence" value="ECO:0007669"/>
    <property type="project" value="InterPro"/>
</dbReference>
<sequence length="680" mass="76918">MKSSRIFFAALVCAGCVISCTDPGCEVSSVDRPDTDGRNVSYVSGREPLLPQSFIKLPVGSVRPEGWVRRYLELQRDGLTGHLGEISKWLDKEDNAWLVPGGSMGWEEVPYWLKGYGDMAYILGDENMIAETMVWIEGVFGSRRDDGFFGPVNIRNGRPELWGQMIMLWCLQSYYEYSGDSRVIDLMTDFFRWEMTLPDEMFLEDYWERCRGGDNLLSVLWLYERTGEDFLLDLAEKIHRNTADWDRTGTLPDWHNVNIAEGFREPAQYYLLTGDSTKLAASYNVHSLVRRAFGQVPGGMFGADENARMGYIDPRQGVETCGMVEQMASDEIMLRITGDPFWAEHCEEVAFNSYPAAVMPDFRALRYITCPNHTISDAKDYHPAIENRGPYLAMNPFSSRCCQHNHAFGWPYFAENLILATQDNGVAAAIYSACTANVIVADGKEIVLREETRYPFEEDILFTVETFEDVRFPFYLRIPSWTENASVRVNGKSVGAVPESGKYLKIDRVWQDGDRISVTFPMSLTMKRWQVNRGSVSVNYGPLTLSLKIGEKYVERNSTETVIFDAGWQEDADPAQWPTTEIYPAGAWNYALSLPEGESSLADIEIIRKEWPEDDFPFSLDSVPLEFVTTGRKVPVWGPDPTGLCGVLPLEDAEVGEREAITLVPMGAARLRISAFPYSE</sequence>
<reference evidence="3" key="1">
    <citation type="submission" date="2020-10" db="EMBL/GenBank/DDBJ databases">
        <authorList>
            <person name="Gilroy R."/>
        </authorList>
    </citation>
    <scope>NUCLEOTIDE SEQUENCE</scope>
    <source>
        <strain evidence="3">B1-20833</strain>
    </source>
</reference>
<dbReference type="Pfam" id="PF07944">
    <property type="entry name" value="Beta-AFase-like_GH127_cat"/>
    <property type="match status" value="1"/>
</dbReference>
<evidence type="ECO:0000259" key="2">
    <source>
        <dbReference type="Pfam" id="PF20736"/>
    </source>
</evidence>
<dbReference type="InterPro" id="IPR008928">
    <property type="entry name" value="6-hairpin_glycosidase_sf"/>
</dbReference>
<evidence type="ECO:0000259" key="1">
    <source>
        <dbReference type="Pfam" id="PF07944"/>
    </source>
</evidence>
<dbReference type="PANTHER" id="PTHR31151">
    <property type="entry name" value="PROLINE-TRNA LIGASE (DUF1680)"/>
    <property type="match status" value="1"/>
</dbReference>
<dbReference type="GO" id="GO:0016787">
    <property type="term" value="F:hydrolase activity"/>
    <property type="evidence" value="ECO:0007669"/>
    <property type="project" value="UniProtKB-KW"/>
</dbReference>
<keyword evidence="3" id="KW-0378">Hydrolase</keyword>
<dbReference type="PANTHER" id="PTHR31151:SF0">
    <property type="entry name" value="PROLINE-TRNA LIGASE (DUF1680)"/>
    <property type="match status" value="1"/>
</dbReference>
<protein>
    <submittedName>
        <fullName evidence="3">Glycoside hydrolase family 127 protein</fullName>
    </submittedName>
</protein>
<dbReference type="InterPro" id="IPR012878">
    <property type="entry name" value="Beta-AFase-like_GH127_cat"/>
</dbReference>
<feature type="domain" description="Non-reducing end beta-L-arabinofuranosidase-like GH127 catalytic" evidence="1">
    <location>
        <begin position="42"/>
        <end position="414"/>
    </location>
</feature>
<accession>A0A9D9EWB6</accession>
<organism evidence="3 4">
    <name type="scientific">Candidatus Cryptobacteroides intestinavium</name>
    <dbReference type="NCBI Taxonomy" id="2840766"/>
    <lineage>
        <taxon>Bacteria</taxon>
        <taxon>Pseudomonadati</taxon>
        <taxon>Bacteroidota</taxon>
        <taxon>Bacteroidia</taxon>
        <taxon>Bacteroidales</taxon>
        <taxon>Candidatus Cryptobacteroides</taxon>
    </lineage>
</organism>
<dbReference type="AlphaFoldDB" id="A0A9D9EWB6"/>
<dbReference type="EMBL" id="JADIMI010000073">
    <property type="protein sequence ID" value="MBO8452750.1"/>
    <property type="molecule type" value="Genomic_DNA"/>
</dbReference>
<feature type="domain" description="Non-reducing end beta-L-arabinofuranosidase-like GH127 middle" evidence="2">
    <location>
        <begin position="426"/>
        <end position="522"/>
    </location>
</feature>
<dbReference type="Pfam" id="PF20736">
    <property type="entry name" value="Glyco_hydro127M"/>
    <property type="match status" value="1"/>
</dbReference>
<dbReference type="InterPro" id="IPR049046">
    <property type="entry name" value="Beta-AFase-like_GH127_middle"/>
</dbReference>
<gene>
    <name evidence="3" type="ORF">IAC06_07710</name>
</gene>
<name>A0A9D9EWB6_9BACT</name>
<comment type="caution">
    <text evidence="3">The sequence shown here is derived from an EMBL/GenBank/DDBJ whole genome shotgun (WGS) entry which is preliminary data.</text>
</comment>
<evidence type="ECO:0000313" key="4">
    <source>
        <dbReference type="Proteomes" id="UP000823661"/>
    </source>
</evidence>
<dbReference type="Proteomes" id="UP000823661">
    <property type="component" value="Unassembled WGS sequence"/>
</dbReference>